<accession>A0A6J5PS42</accession>
<feature type="coiled-coil region" evidence="1">
    <location>
        <begin position="18"/>
        <end position="45"/>
    </location>
</feature>
<evidence type="ECO:0000313" key="3">
    <source>
        <dbReference type="EMBL" id="CAB4193162.1"/>
    </source>
</evidence>
<gene>
    <name evidence="3" type="ORF">UFOVP1247_30</name>
    <name evidence="2" type="ORF">UFOVP970_70</name>
</gene>
<keyword evidence="1" id="KW-0175">Coiled coil</keyword>
<dbReference type="EMBL" id="LR797195">
    <property type="protein sequence ID" value="CAB4193162.1"/>
    <property type="molecule type" value="Genomic_DNA"/>
</dbReference>
<sequence>MIRKHIPSFLKWTSLNETENMEDDFDQLEEEVTSLNNNLTQAIQDNRLTTRILMDWFNSMMDLYNSREATAYIAEELGNMIKIHVHAMTPFFTVRNTELTRQDIATIRQYKQLVGIEATNTKKAEDRLRDLGLL</sequence>
<protein>
    <submittedName>
        <fullName evidence="2">Uncharacterized protein</fullName>
    </submittedName>
</protein>
<organism evidence="2">
    <name type="scientific">uncultured Caudovirales phage</name>
    <dbReference type="NCBI Taxonomy" id="2100421"/>
    <lineage>
        <taxon>Viruses</taxon>
        <taxon>Duplodnaviria</taxon>
        <taxon>Heunggongvirae</taxon>
        <taxon>Uroviricota</taxon>
        <taxon>Caudoviricetes</taxon>
        <taxon>Peduoviridae</taxon>
        <taxon>Maltschvirus</taxon>
        <taxon>Maltschvirus maltsch</taxon>
    </lineage>
</organism>
<proteinExistence type="predicted"/>
<evidence type="ECO:0000313" key="2">
    <source>
        <dbReference type="EMBL" id="CAB4174689.1"/>
    </source>
</evidence>
<evidence type="ECO:0000256" key="1">
    <source>
        <dbReference type="SAM" id="Coils"/>
    </source>
</evidence>
<dbReference type="EMBL" id="LR796916">
    <property type="protein sequence ID" value="CAB4174689.1"/>
    <property type="molecule type" value="Genomic_DNA"/>
</dbReference>
<name>A0A6J5PS42_9CAUD</name>
<reference evidence="2" key="1">
    <citation type="submission" date="2020-05" db="EMBL/GenBank/DDBJ databases">
        <authorList>
            <person name="Chiriac C."/>
            <person name="Salcher M."/>
            <person name="Ghai R."/>
            <person name="Kavagutti S V."/>
        </authorList>
    </citation>
    <scope>NUCLEOTIDE SEQUENCE</scope>
</reference>